<reference evidence="6 7" key="1">
    <citation type="submission" date="2023-02" db="EMBL/GenBank/DDBJ databases">
        <title>Streptomyces sp. SCA4-21 with antifungal activity against Fusarium oxysporum f. sp. cubense, Streptomyces sp. SCA2-17 with antifungal activity against Fusarium oxysporum f. sp. cubense.</title>
        <authorList>
            <person name="Qi D."/>
        </authorList>
    </citation>
    <scope>NUCLEOTIDE SEQUENCE [LARGE SCALE GENOMIC DNA]</scope>
    <source>
        <strain evidence="6 7">SCA4-21</strain>
    </source>
</reference>
<evidence type="ECO:0000256" key="3">
    <source>
        <dbReference type="ARBA" id="ARBA00022840"/>
    </source>
</evidence>
<feature type="domain" description="Carboxyltransferase" evidence="5">
    <location>
        <begin position="32"/>
        <end position="228"/>
    </location>
</feature>
<evidence type="ECO:0000256" key="4">
    <source>
        <dbReference type="SAM" id="MobiDB-lite"/>
    </source>
</evidence>
<dbReference type="InterPro" id="IPR003833">
    <property type="entry name" value="CT_C_D"/>
</dbReference>
<evidence type="ECO:0000313" key="6">
    <source>
        <dbReference type="EMBL" id="WNF00530.1"/>
    </source>
</evidence>
<dbReference type="SMART" id="SM00796">
    <property type="entry name" value="AHS1"/>
    <property type="match status" value="1"/>
</dbReference>
<keyword evidence="2 6" id="KW-0378">Hydrolase</keyword>
<dbReference type="Gene3D" id="3.30.1360.40">
    <property type="match status" value="1"/>
</dbReference>
<dbReference type="Proteomes" id="UP001305606">
    <property type="component" value="Chromosome"/>
</dbReference>
<dbReference type="InterPro" id="IPR010016">
    <property type="entry name" value="PxpB"/>
</dbReference>
<dbReference type="PANTHER" id="PTHR34698">
    <property type="entry name" value="5-OXOPROLINASE SUBUNIT B"/>
    <property type="match status" value="1"/>
</dbReference>
<keyword evidence="7" id="KW-1185">Reference proteome</keyword>
<dbReference type="Gene3D" id="2.40.100.10">
    <property type="entry name" value="Cyclophilin-like"/>
    <property type="match status" value="1"/>
</dbReference>
<evidence type="ECO:0000256" key="2">
    <source>
        <dbReference type="ARBA" id="ARBA00022801"/>
    </source>
</evidence>
<dbReference type="SUPFAM" id="SSF50891">
    <property type="entry name" value="Cyclophilin-like"/>
    <property type="match status" value="1"/>
</dbReference>
<proteinExistence type="predicted"/>
<dbReference type="PANTHER" id="PTHR34698:SF2">
    <property type="entry name" value="5-OXOPROLINASE SUBUNIT B"/>
    <property type="match status" value="1"/>
</dbReference>
<dbReference type="Pfam" id="PF02682">
    <property type="entry name" value="CT_C_D"/>
    <property type="match status" value="1"/>
</dbReference>
<evidence type="ECO:0000256" key="1">
    <source>
        <dbReference type="ARBA" id="ARBA00022741"/>
    </source>
</evidence>
<sequence>MTDISTAAASTAATTAPASPAAPAAAAAADRAVLRRAGDRGWLIDCRALRPAQLATAIRERRWARELREVVPAARTVLVVAEDGAGMDRLAARLRALLDEGAGGPGRAGSAAAPRTVVIPVRYDGPDLAAVAERAGVSPEEVARLHTEAEHTVAFFGFAPGFAYLDGLPEPLRLPRLTSPRARVPAGVVAIAGNQSVVYPGGTPGGWHQIGTTTTRLWDVTAEPPNRLSVGDRVVFRAVGS</sequence>
<protein>
    <submittedName>
        <fullName evidence="6">Allophanate hydrolase subunit 1</fullName>
    </submittedName>
</protein>
<accession>A0ABY9V9H5</accession>
<evidence type="ECO:0000259" key="5">
    <source>
        <dbReference type="SMART" id="SM00796"/>
    </source>
</evidence>
<feature type="region of interest" description="Disordered" evidence="4">
    <location>
        <begin position="1"/>
        <end position="22"/>
    </location>
</feature>
<gene>
    <name evidence="6" type="ORF">PS467_36980</name>
</gene>
<name>A0ABY9V9H5_9ACTN</name>
<dbReference type="GO" id="GO:0016787">
    <property type="term" value="F:hydrolase activity"/>
    <property type="evidence" value="ECO:0007669"/>
    <property type="project" value="UniProtKB-KW"/>
</dbReference>
<organism evidence="6 7">
    <name type="scientific">Streptomyces luomodiensis</name>
    <dbReference type="NCBI Taxonomy" id="3026192"/>
    <lineage>
        <taxon>Bacteria</taxon>
        <taxon>Bacillati</taxon>
        <taxon>Actinomycetota</taxon>
        <taxon>Actinomycetes</taxon>
        <taxon>Kitasatosporales</taxon>
        <taxon>Streptomycetaceae</taxon>
        <taxon>Streptomyces</taxon>
    </lineage>
</organism>
<dbReference type="RefSeq" id="WP_311038906.1">
    <property type="nucleotide sequence ID" value="NZ_CP117522.1"/>
</dbReference>
<keyword evidence="1" id="KW-0547">Nucleotide-binding</keyword>
<keyword evidence="3" id="KW-0067">ATP-binding</keyword>
<dbReference type="EMBL" id="CP117522">
    <property type="protein sequence ID" value="WNF00530.1"/>
    <property type="molecule type" value="Genomic_DNA"/>
</dbReference>
<dbReference type="InterPro" id="IPR029000">
    <property type="entry name" value="Cyclophilin-like_dom_sf"/>
</dbReference>
<evidence type="ECO:0000313" key="7">
    <source>
        <dbReference type="Proteomes" id="UP001305606"/>
    </source>
</evidence>